<dbReference type="Gene3D" id="3.10.105.10">
    <property type="entry name" value="Dipeptide-binding Protein, Domain 3"/>
    <property type="match status" value="1"/>
</dbReference>
<keyword evidence="2" id="KW-0813">Transport</keyword>
<evidence type="ECO:0000313" key="7">
    <source>
        <dbReference type="Proteomes" id="UP000198556"/>
    </source>
</evidence>
<dbReference type="AlphaFoldDB" id="A0A1H9H830"/>
<keyword evidence="7" id="KW-1185">Reference proteome</keyword>
<dbReference type="PIRSF" id="PIRSF002741">
    <property type="entry name" value="MppA"/>
    <property type="match status" value="1"/>
</dbReference>
<sequence length="594" mass="66009">MNMKLRYKNKAGLLLTTAAVALTLGACTSNQGGVTENIKHPTEVTHEGTPIEGATLKYALVSNAPFKGILIDELSVDSTDSEVNGFVDTGIFGWDENRQLDDSGLASIEFDVEGKTATVTLNSKDYKWSDGEPLTIDDYIFAYTSIGDAEYTGARYNDNYENVVGMVEYHNGEADKVSGLEKLDDYSMKIHFKEMAPSLQLAGGGVSNYIMPKHIFENIPKADWETSEYVRSEKTVGAGPYKIEKIINGESVTYVANEHYFKGEPKTKRVVLDVVSSENIVSEMKAGHYDLATMPSSQYETYKDLKNVTLVSSLANSYEYVAFHMGKFNPETGLNEYNPNSKMANKNLRQAMGYALDIDTAGESLYNGLLHRSNSLIVPFFKDVNDPDLVGFNYDPEKSKKLLADAGYKDTDGDGLVEDPDGEKLTINFAARTRDDANEGLVQDYLQKWHEVGLDVQLYTGRTLEVNSFYDKIQADDPEIDVYAGGWSTGYDPDPTGLYSESAQFNFTRFVDAKNTELLGKISSVEAFDKEKQKEFYKEWQNYAFDEAFAIPTLTGESITAVNKRVKFYTTDLSSSSKSALHLIELTADEPVAE</sequence>
<dbReference type="EMBL" id="FOGF01000002">
    <property type="protein sequence ID" value="SEQ58388.1"/>
    <property type="molecule type" value="Genomic_DNA"/>
</dbReference>
<reference evidence="6 7" key="1">
    <citation type="submission" date="2016-10" db="EMBL/GenBank/DDBJ databases">
        <authorList>
            <person name="de Groot N.N."/>
        </authorList>
    </citation>
    <scope>NUCLEOTIDE SEQUENCE [LARGE SCALE GENOMIC DNA]</scope>
    <source>
        <strain evidence="6 7">DSM 15827</strain>
    </source>
</reference>
<dbReference type="Gene3D" id="3.40.190.10">
    <property type="entry name" value="Periplasmic binding protein-like II"/>
    <property type="match status" value="1"/>
</dbReference>
<dbReference type="CDD" id="cd08510">
    <property type="entry name" value="PBP2_Lactococcal_OppA_like"/>
    <property type="match status" value="1"/>
</dbReference>
<protein>
    <submittedName>
        <fullName evidence="6">Peptide/nickel transport system substrate-binding protein</fullName>
    </submittedName>
</protein>
<evidence type="ECO:0000256" key="3">
    <source>
        <dbReference type="ARBA" id="ARBA00022729"/>
    </source>
</evidence>
<dbReference type="STRING" id="137733.SAMN05421767_10220"/>
<dbReference type="RefSeq" id="WP_245711096.1">
    <property type="nucleotide sequence ID" value="NZ_FOGF01000002.1"/>
</dbReference>
<dbReference type="Pfam" id="PF00496">
    <property type="entry name" value="SBP_bac_5"/>
    <property type="match status" value="1"/>
</dbReference>
<evidence type="ECO:0000256" key="4">
    <source>
        <dbReference type="SAM" id="SignalP"/>
    </source>
</evidence>
<dbReference type="Gene3D" id="3.90.76.10">
    <property type="entry name" value="Dipeptide-binding Protein, Domain 1"/>
    <property type="match status" value="1"/>
</dbReference>
<dbReference type="Proteomes" id="UP000198556">
    <property type="component" value="Unassembled WGS sequence"/>
</dbReference>
<evidence type="ECO:0000313" key="6">
    <source>
        <dbReference type="EMBL" id="SEQ58388.1"/>
    </source>
</evidence>
<feature type="domain" description="Solute-binding protein family 5" evidence="5">
    <location>
        <begin position="111"/>
        <end position="500"/>
    </location>
</feature>
<name>A0A1H9H830_9LACT</name>
<keyword evidence="3 4" id="KW-0732">Signal</keyword>
<gene>
    <name evidence="6" type="ORF">SAMN05421767_10220</name>
</gene>
<evidence type="ECO:0000256" key="1">
    <source>
        <dbReference type="ARBA" id="ARBA00005695"/>
    </source>
</evidence>
<dbReference type="InterPro" id="IPR039424">
    <property type="entry name" value="SBP_5"/>
</dbReference>
<feature type="signal peptide" evidence="4">
    <location>
        <begin position="1"/>
        <end position="26"/>
    </location>
</feature>
<dbReference type="GO" id="GO:0042597">
    <property type="term" value="C:periplasmic space"/>
    <property type="evidence" value="ECO:0007669"/>
    <property type="project" value="UniProtKB-ARBA"/>
</dbReference>
<dbReference type="GO" id="GO:1904680">
    <property type="term" value="F:peptide transmembrane transporter activity"/>
    <property type="evidence" value="ECO:0007669"/>
    <property type="project" value="TreeGrafter"/>
</dbReference>
<dbReference type="GO" id="GO:0043190">
    <property type="term" value="C:ATP-binding cassette (ABC) transporter complex"/>
    <property type="evidence" value="ECO:0007669"/>
    <property type="project" value="InterPro"/>
</dbReference>
<dbReference type="PANTHER" id="PTHR30290">
    <property type="entry name" value="PERIPLASMIC BINDING COMPONENT OF ABC TRANSPORTER"/>
    <property type="match status" value="1"/>
</dbReference>
<evidence type="ECO:0000259" key="5">
    <source>
        <dbReference type="Pfam" id="PF00496"/>
    </source>
</evidence>
<dbReference type="SUPFAM" id="SSF53850">
    <property type="entry name" value="Periplasmic binding protein-like II"/>
    <property type="match status" value="1"/>
</dbReference>
<dbReference type="InterPro" id="IPR030678">
    <property type="entry name" value="Peptide/Ni-bd"/>
</dbReference>
<feature type="chain" id="PRO_5039319284" evidence="4">
    <location>
        <begin position="27"/>
        <end position="594"/>
    </location>
</feature>
<accession>A0A1H9H830</accession>
<dbReference type="InterPro" id="IPR000914">
    <property type="entry name" value="SBP_5_dom"/>
</dbReference>
<comment type="similarity">
    <text evidence="1">Belongs to the bacterial solute-binding protein 5 family.</text>
</comment>
<dbReference type="PROSITE" id="PS51257">
    <property type="entry name" value="PROKAR_LIPOPROTEIN"/>
    <property type="match status" value="1"/>
</dbReference>
<dbReference type="PANTHER" id="PTHR30290:SF9">
    <property type="entry name" value="OLIGOPEPTIDE-BINDING PROTEIN APPA"/>
    <property type="match status" value="1"/>
</dbReference>
<dbReference type="GO" id="GO:0015833">
    <property type="term" value="P:peptide transport"/>
    <property type="evidence" value="ECO:0007669"/>
    <property type="project" value="TreeGrafter"/>
</dbReference>
<evidence type="ECO:0000256" key="2">
    <source>
        <dbReference type="ARBA" id="ARBA00022448"/>
    </source>
</evidence>
<proteinExistence type="inferred from homology"/>
<organism evidence="6 7">
    <name type="scientific">Granulicatella balaenopterae</name>
    <dbReference type="NCBI Taxonomy" id="137733"/>
    <lineage>
        <taxon>Bacteria</taxon>
        <taxon>Bacillati</taxon>
        <taxon>Bacillota</taxon>
        <taxon>Bacilli</taxon>
        <taxon>Lactobacillales</taxon>
        <taxon>Carnobacteriaceae</taxon>
        <taxon>Granulicatella</taxon>
    </lineage>
</organism>